<reference evidence="1" key="1">
    <citation type="submission" date="2016-10" db="EMBL/GenBank/DDBJ databases">
        <authorList>
            <person name="Benchimol M."/>
            <person name="Almeida L.G."/>
            <person name="Vasconcelos A.T."/>
            <person name="Perreira-Neves A."/>
            <person name="Rosa I.A."/>
            <person name="Tasca T."/>
            <person name="Bogo M.R."/>
            <person name="de Souza W."/>
        </authorList>
    </citation>
    <scope>NUCLEOTIDE SEQUENCE [LARGE SCALE GENOMIC DNA]</scope>
    <source>
        <strain evidence="1">K</strain>
    </source>
</reference>
<dbReference type="Gene3D" id="3.30.710.10">
    <property type="entry name" value="Potassium Channel Kv1.1, Chain A"/>
    <property type="match status" value="1"/>
</dbReference>
<sequence>MEANKTTISISSKGLRNLECLPIDRDFEFIVGKDHYPTFKLVACILSPIIGDLLQKDPNMKSYNVEINDKNHNFQLIMDIVYDHDYSINIDNCFFLYRIAEIFGNEELKKIANIEYHAVISESNCLNLLLKMIEVDFDTKVCASFAASHFEALSKNPDLKKMPIEIYNQIFFNDEFHFTKRTYQIMKDILADKPDFLAVFKKICFHYFQDLTPANIQDFIEYIEDDDFPEAGEVIKEAVMKARPK</sequence>
<proteinExistence type="predicted"/>
<dbReference type="Proteomes" id="UP000179807">
    <property type="component" value="Unassembled WGS sequence"/>
</dbReference>
<dbReference type="RefSeq" id="XP_068366214.1">
    <property type="nucleotide sequence ID" value="XM_068491342.1"/>
</dbReference>
<evidence type="ECO:0000313" key="2">
    <source>
        <dbReference type="Proteomes" id="UP000179807"/>
    </source>
</evidence>
<protein>
    <recommendedName>
        <fullName evidence="3">BTB domain-containing protein</fullName>
    </recommendedName>
</protein>
<organism evidence="1 2">
    <name type="scientific">Tritrichomonas foetus</name>
    <dbReference type="NCBI Taxonomy" id="1144522"/>
    <lineage>
        <taxon>Eukaryota</taxon>
        <taxon>Metamonada</taxon>
        <taxon>Parabasalia</taxon>
        <taxon>Tritrichomonadida</taxon>
        <taxon>Tritrichomonadidae</taxon>
        <taxon>Tritrichomonas</taxon>
    </lineage>
</organism>
<keyword evidence="2" id="KW-1185">Reference proteome</keyword>
<dbReference type="EMBL" id="MLAK01000549">
    <property type="protein sequence ID" value="OHT13078.1"/>
    <property type="molecule type" value="Genomic_DNA"/>
</dbReference>
<dbReference type="AlphaFoldDB" id="A0A1J4KTU0"/>
<gene>
    <name evidence="1" type="ORF">TRFO_03512</name>
</gene>
<name>A0A1J4KTU0_9EUKA</name>
<comment type="caution">
    <text evidence="1">The sequence shown here is derived from an EMBL/GenBank/DDBJ whole genome shotgun (WGS) entry which is preliminary data.</text>
</comment>
<dbReference type="VEuPathDB" id="TrichDB:TRFO_03512"/>
<dbReference type="SUPFAM" id="SSF54695">
    <property type="entry name" value="POZ domain"/>
    <property type="match status" value="1"/>
</dbReference>
<dbReference type="GeneID" id="94826046"/>
<evidence type="ECO:0008006" key="3">
    <source>
        <dbReference type="Google" id="ProtNLM"/>
    </source>
</evidence>
<accession>A0A1J4KTU0</accession>
<dbReference type="InterPro" id="IPR011333">
    <property type="entry name" value="SKP1/BTB/POZ_sf"/>
</dbReference>
<evidence type="ECO:0000313" key="1">
    <source>
        <dbReference type="EMBL" id="OHT13078.1"/>
    </source>
</evidence>